<dbReference type="EMBL" id="DF973310">
    <property type="protein sequence ID" value="GAU25360.1"/>
    <property type="molecule type" value="Genomic_DNA"/>
</dbReference>
<evidence type="ECO:0000313" key="2">
    <source>
        <dbReference type="Proteomes" id="UP000242715"/>
    </source>
</evidence>
<protein>
    <submittedName>
        <fullName evidence="1">Uncharacterized protein</fullName>
    </submittedName>
</protein>
<dbReference type="Proteomes" id="UP000242715">
    <property type="component" value="Unassembled WGS sequence"/>
</dbReference>
<keyword evidence="2" id="KW-1185">Reference proteome</keyword>
<evidence type="ECO:0000313" key="1">
    <source>
        <dbReference type="EMBL" id="GAU25360.1"/>
    </source>
</evidence>
<sequence length="68" mass="7554">MEHGCSPAYKHTRGLQFGLGVNDDVISLLSLRSSATVCALYDMHRLIQGEKEVKSEKPIKLRRGEIGI</sequence>
<dbReference type="AlphaFoldDB" id="A0A2Z6MPA4"/>
<reference evidence="2" key="1">
    <citation type="journal article" date="2017" name="Front. Plant Sci.">
        <title>Climate Clever Clovers: New Paradigm to Reduce the Environmental Footprint of Ruminants by Breeding Low Methanogenic Forages Utilizing Haplotype Variation.</title>
        <authorList>
            <person name="Kaur P."/>
            <person name="Appels R."/>
            <person name="Bayer P.E."/>
            <person name="Keeble-Gagnere G."/>
            <person name="Wang J."/>
            <person name="Hirakawa H."/>
            <person name="Shirasawa K."/>
            <person name="Vercoe P."/>
            <person name="Stefanova K."/>
            <person name="Durmic Z."/>
            <person name="Nichols P."/>
            <person name="Revell C."/>
            <person name="Isobe S.N."/>
            <person name="Edwards D."/>
            <person name="Erskine W."/>
        </authorList>
    </citation>
    <scope>NUCLEOTIDE SEQUENCE [LARGE SCALE GENOMIC DNA]</scope>
    <source>
        <strain evidence="2">cv. Daliak</strain>
    </source>
</reference>
<organism evidence="1 2">
    <name type="scientific">Trifolium subterraneum</name>
    <name type="common">Subterranean clover</name>
    <dbReference type="NCBI Taxonomy" id="3900"/>
    <lineage>
        <taxon>Eukaryota</taxon>
        <taxon>Viridiplantae</taxon>
        <taxon>Streptophyta</taxon>
        <taxon>Embryophyta</taxon>
        <taxon>Tracheophyta</taxon>
        <taxon>Spermatophyta</taxon>
        <taxon>Magnoliopsida</taxon>
        <taxon>eudicotyledons</taxon>
        <taxon>Gunneridae</taxon>
        <taxon>Pentapetalae</taxon>
        <taxon>rosids</taxon>
        <taxon>fabids</taxon>
        <taxon>Fabales</taxon>
        <taxon>Fabaceae</taxon>
        <taxon>Papilionoideae</taxon>
        <taxon>50 kb inversion clade</taxon>
        <taxon>NPAAA clade</taxon>
        <taxon>Hologalegina</taxon>
        <taxon>IRL clade</taxon>
        <taxon>Trifolieae</taxon>
        <taxon>Trifolium</taxon>
    </lineage>
</organism>
<name>A0A2Z6MPA4_TRISU</name>
<accession>A0A2Z6MPA4</accession>
<gene>
    <name evidence="1" type="ORF">TSUD_216980</name>
</gene>
<proteinExistence type="predicted"/>
<dbReference type="OrthoDB" id="18412at2759"/>